<dbReference type="Gene3D" id="3.60.21.10">
    <property type="match status" value="1"/>
</dbReference>
<name>A0A5B6TFM9_9BACT</name>
<organism evidence="2 3">
    <name type="scientific">Rufibacter hautae</name>
    <dbReference type="NCBI Taxonomy" id="2595005"/>
    <lineage>
        <taxon>Bacteria</taxon>
        <taxon>Pseudomonadati</taxon>
        <taxon>Bacteroidota</taxon>
        <taxon>Cytophagia</taxon>
        <taxon>Cytophagales</taxon>
        <taxon>Hymenobacteraceae</taxon>
        <taxon>Rufibacter</taxon>
    </lineage>
</organism>
<sequence length="224" mass="25844">MSRYAISDIHGCLKTFQYLVEEVINLKYRDQLYLLGDYIDRGPDSKGVLDYIMKLQQDSYRVHALCGNHEDMAMKARDTSIYHTSWMFNGGKEALKSFRAQKIEDIRPMYWEFMAQLELYIELDDYLLVHAGYNFSVPDPASDRHTLLWSRNFEVDKRKLGNRKIVHGHTPIPLDQMKASLAKPVPDVINIDGGCVFKSRTGMGYLTALNLDTLELLTVANRED</sequence>
<dbReference type="PANTHER" id="PTHR42850">
    <property type="entry name" value="METALLOPHOSPHOESTERASE"/>
    <property type="match status" value="1"/>
</dbReference>
<dbReference type="GO" id="GO:0005737">
    <property type="term" value="C:cytoplasm"/>
    <property type="evidence" value="ECO:0007669"/>
    <property type="project" value="TreeGrafter"/>
</dbReference>
<dbReference type="GO" id="GO:0016791">
    <property type="term" value="F:phosphatase activity"/>
    <property type="evidence" value="ECO:0007669"/>
    <property type="project" value="TreeGrafter"/>
</dbReference>
<dbReference type="GO" id="GO:0008803">
    <property type="term" value="F:bis(5'-nucleosyl)-tetraphosphatase (symmetrical) activity"/>
    <property type="evidence" value="ECO:0007669"/>
    <property type="project" value="TreeGrafter"/>
</dbReference>
<protein>
    <submittedName>
        <fullName evidence="2">Serine/threonine protein phosphatase</fullName>
    </submittedName>
</protein>
<dbReference type="Proteomes" id="UP000324133">
    <property type="component" value="Unassembled WGS sequence"/>
</dbReference>
<gene>
    <name evidence="2" type="ORF">FOA19_12155</name>
</gene>
<dbReference type="CDD" id="cd00144">
    <property type="entry name" value="MPP_PPP_family"/>
    <property type="match status" value="1"/>
</dbReference>
<dbReference type="RefSeq" id="WP_149091085.1">
    <property type="nucleotide sequence ID" value="NZ_VKKY01000002.1"/>
</dbReference>
<proteinExistence type="predicted"/>
<dbReference type="AlphaFoldDB" id="A0A5B6TFM9"/>
<dbReference type="PANTHER" id="PTHR42850:SF4">
    <property type="entry name" value="ZINC-DEPENDENT ENDOPOLYPHOSPHATASE"/>
    <property type="match status" value="1"/>
</dbReference>
<feature type="domain" description="Calcineurin-like phosphoesterase" evidence="1">
    <location>
        <begin position="4"/>
        <end position="173"/>
    </location>
</feature>
<dbReference type="GO" id="GO:0110154">
    <property type="term" value="P:RNA decapping"/>
    <property type="evidence" value="ECO:0007669"/>
    <property type="project" value="TreeGrafter"/>
</dbReference>
<evidence type="ECO:0000313" key="3">
    <source>
        <dbReference type="Proteomes" id="UP000324133"/>
    </source>
</evidence>
<reference evidence="2 3" key="1">
    <citation type="submission" date="2019-07" db="EMBL/GenBank/DDBJ databases">
        <title>Rufibacter sp. nov., isolated from lake sediment.</title>
        <authorList>
            <person name="Qu J.-H."/>
        </authorList>
    </citation>
    <scope>NUCLEOTIDE SEQUENCE [LARGE SCALE GENOMIC DNA]</scope>
    <source>
        <strain evidence="2 3">NBS58-1</strain>
    </source>
</reference>
<accession>A0A5B6TFM9</accession>
<comment type="caution">
    <text evidence="2">The sequence shown here is derived from an EMBL/GenBank/DDBJ whole genome shotgun (WGS) entry which is preliminary data.</text>
</comment>
<dbReference type="InterPro" id="IPR029052">
    <property type="entry name" value="Metallo-depent_PP-like"/>
</dbReference>
<dbReference type="InterPro" id="IPR004843">
    <property type="entry name" value="Calcineurin-like_PHP"/>
</dbReference>
<dbReference type="InterPro" id="IPR050126">
    <property type="entry name" value="Ap4A_hydrolase"/>
</dbReference>
<dbReference type="SUPFAM" id="SSF56300">
    <property type="entry name" value="Metallo-dependent phosphatases"/>
    <property type="match status" value="1"/>
</dbReference>
<keyword evidence="3" id="KW-1185">Reference proteome</keyword>
<evidence type="ECO:0000313" key="2">
    <source>
        <dbReference type="EMBL" id="KAA3438022.1"/>
    </source>
</evidence>
<evidence type="ECO:0000259" key="1">
    <source>
        <dbReference type="Pfam" id="PF00149"/>
    </source>
</evidence>
<dbReference type="OrthoDB" id="9808081at2"/>
<dbReference type="Pfam" id="PF00149">
    <property type="entry name" value="Metallophos"/>
    <property type="match status" value="1"/>
</dbReference>
<dbReference type="EMBL" id="VKKY01000002">
    <property type="protein sequence ID" value="KAA3438022.1"/>
    <property type="molecule type" value="Genomic_DNA"/>
</dbReference>